<dbReference type="Gene3D" id="3.60.15.10">
    <property type="entry name" value="Ribonuclease Z/Hydroxyacylglutathione hydrolase-like"/>
    <property type="match status" value="1"/>
</dbReference>
<dbReference type="PANTHER" id="PTHR32145">
    <property type="entry name" value="DIFLAVIN FLAVOPROTEIN A 2-RELATED"/>
    <property type="match status" value="1"/>
</dbReference>
<dbReference type="CDD" id="cd07709">
    <property type="entry name" value="flavodiiron_proteins_MBL-fold"/>
    <property type="match status" value="1"/>
</dbReference>
<dbReference type="RefSeq" id="WP_013781936.1">
    <property type="nucleotide sequence ID" value="NC_015520.1"/>
</dbReference>
<dbReference type="OrthoDB" id="9807946at2"/>
<protein>
    <submittedName>
        <fullName evidence="7">Flavodoxin/nitric oxide synthase</fullName>
    </submittedName>
</protein>
<keyword evidence="5" id="KW-0408">Iron</keyword>
<accession>F3ZWA1</accession>
<proteinExistence type="inferred from homology"/>
<dbReference type="InterPro" id="IPR008254">
    <property type="entry name" value="Flavodoxin/NO_synth"/>
</dbReference>
<evidence type="ECO:0000256" key="5">
    <source>
        <dbReference type="ARBA" id="ARBA00023004"/>
    </source>
</evidence>
<dbReference type="InterPro" id="IPR029039">
    <property type="entry name" value="Flavoprotein-like_sf"/>
</dbReference>
<feature type="domain" description="Flavodoxin-like" evidence="6">
    <location>
        <begin position="253"/>
        <end position="392"/>
    </location>
</feature>
<reference evidence="8" key="1">
    <citation type="submission" date="2010-11" db="EMBL/GenBank/DDBJ databases">
        <title>The complete genome of Mahella australiensis DSM 15567.</title>
        <authorList>
            <consortium name="US DOE Joint Genome Institute (JGI-PGF)"/>
            <person name="Lucas S."/>
            <person name="Copeland A."/>
            <person name="Lapidus A."/>
            <person name="Bruce D."/>
            <person name="Goodwin L."/>
            <person name="Pitluck S."/>
            <person name="Kyrpides N."/>
            <person name="Mavromatis K."/>
            <person name="Pagani I."/>
            <person name="Ivanova N."/>
            <person name="Teshima H."/>
            <person name="Brettin T."/>
            <person name="Detter J.C."/>
            <person name="Han C."/>
            <person name="Tapia R."/>
            <person name="Land M."/>
            <person name="Hauser L."/>
            <person name="Markowitz V."/>
            <person name="Cheng J.-F."/>
            <person name="Hugenholtz P."/>
            <person name="Woyke T."/>
            <person name="Wu D."/>
            <person name="Spring S."/>
            <person name="Pukall R."/>
            <person name="Steenblock K."/>
            <person name="Schneider S."/>
            <person name="Klenk H.-P."/>
            <person name="Eisen J.A."/>
        </authorList>
    </citation>
    <scope>NUCLEOTIDE SEQUENCE [LARGE SCALE GENOMIC DNA]</scope>
    <source>
        <strain evidence="8">DSM 15567 / CIP 107919 / 50-1 BON</strain>
    </source>
</reference>
<comment type="similarity">
    <text evidence="2">In the N-terminal section; belongs to the zinc metallo-hydrolase group 3 family.</text>
</comment>
<dbReference type="SUPFAM" id="SSF56281">
    <property type="entry name" value="Metallo-hydrolase/oxidoreductase"/>
    <property type="match status" value="1"/>
</dbReference>
<dbReference type="KEGG" id="mas:Mahau_2344"/>
<dbReference type="InterPro" id="IPR016440">
    <property type="entry name" value="Rubredoxin-O_OxRdtase"/>
</dbReference>
<dbReference type="Gene3D" id="3.40.50.360">
    <property type="match status" value="1"/>
</dbReference>
<dbReference type="GO" id="GO:0016651">
    <property type="term" value="F:oxidoreductase activity, acting on NAD(P)H"/>
    <property type="evidence" value="ECO:0007669"/>
    <property type="project" value="UniProtKB-ARBA"/>
</dbReference>
<dbReference type="PROSITE" id="PS50902">
    <property type="entry name" value="FLAVODOXIN_LIKE"/>
    <property type="match status" value="1"/>
</dbReference>
<evidence type="ECO:0000256" key="3">
    <source>
        <dbReference type="ARBA" id="ARBA00022448"/>
    </source>
</evidence>
<evidence type="ECO:0000256" key="4">
    <source>
        <dbReference type="ARBA" id="ARBA00022982"/>
    </source>
</evidence>
<dbReference type="STRING" id="697281.Mahau_2344"/>
<keyword evidence="3" id="KW-0813">Transport</keyword>
<evidence type="ECO:0000313" key="8">
    <source>
        <dbReference type="Proteomes" id="UP000008457"/>
    </source>
</evidence>
<dbReference type="AlphaFoldDB" id="F3ZWA1"/>
<dbReference type="Pfam" id="PF00258">
    <property type="entry name" value="Flavodoxin_1"/>
    <property type="match status" value="1"/>
</dbReference>
<evidence type="ECO:0000313" key="7">
    <source>
        <dbReference type="EMBL" id="AEE97510.1"/>
    </source>
</evidence>
<dbReference type="PIRSF" id="PIRSF005243">
    <property type="entry name" value="ROO"/>
    <property type="match status" value="1"/>
</dbReference>
<dbReference type="InterPro" id="IPR001279">
    <property type="entry name" value="Metallo-B-lactamas"/>
</dbReference>
<evidence type="ECO:0000259" key="6">
    <source>
        <dbReference type="PROSITE" id="PS50902"/>
    </source>
</evidence>
<sequence>MDIIKVKDSIYWAGVKDPDLRIFDIVMKTRWGTTYNSYIIEDDKTALIETVKYRFEQAYIELLEQRIDLSKLDYIVLDHTEPDHSGALGDLLEKAQNAIVVCSRAAYQFLKEIVNHDFPHMIVSTGDEINLGHHTLRFISVPNLHWPDSIFTYVPEESVLFSGDVFGFHYCSDAIFNDEIKDDFLPAFEYYYNVIMSPFKKYVLEAVDKIKDLKIDIICPSHGPVLRKDPWSYVDMYRRWSQPAQRPNNDKRILIAYVSAYGNTAALAQAIAKGINESPGFDVRLEEIKEDNVADVARAIEEADGVLIGSPTINRDSVEYVWEVLGRVSAITNRNKPAAAFGSYGWSGEAPGLIEDRLKGLGFSIVEPSFKARLVPSDQEISDAVEFGKAYASAFTCPV</sequence>
<dbReference type="GO" id="GO:0010181">
    <property type="term" value="F:FMN binding"/>
    <property type="evidence" value="ECO:0007669"/>
    <property type="project" value="InterPro"/>
</dbReference>
<dbReference type="PANTHER" id="PTHR32145:SF11">
    <property type="entry name" value="DIFLAVIN FLAVOPROTEIN A 2-RELATED"/>
    <property type="match status" value="1"/>
</dbReference>
<dbReference type="HOGENOM" id="CLU_017490_2_1_9"/>
<dbReference type="InterPro" id="IPR036866">
    <property type="entry name" value="RibonucZ/Hydroxyglut_hydro"/>
</dbReference>
<dbReference type="eggNOG" id="COG0426">
    <property type="taxonomic scope" value="Bacteria"/>
</dbReference>
<evidence type="ECO:0000256" key="2">
    <source>
        <dbReference type="ARBA" id="ARBA00007121"/>
    </source>
</evidence>
<reference evidence="7 8" key="2">
    <citation type="journal article" date="2011" name="Stand. Genomic Sci.">
        <title>Complete genome sequence of Mahella australiensis type strain (50-1 BON).</title>
        <authorList>
            <person name="Sikorski J."/>
            <person name="Teshima H."/>
            <person name="Nolan M."/>
            <person name="Lucas S."/>
            <person name="Hammon N."/>
            <person name="Deshpande S."/>
            <person name="Cheng J.F."/>
            <person name="Pitluck S."/>
            <person name="Liolios K."/>
            <person name="Pagani I."/>
            <person name="Ivanova N."/>
            <person name="Huntemann M."/>
            <person name="Mavromatis K."/>
            <person name="Ovchinikova G."/>
            <person name="Pati A."/>
            <person name="Tapia R."/>
            <person name="Han C."/>
            <person name="Goodwin L."/>
            <person name="Chen A."/>
            <person name="Palaniappan K."/>
            <person name="Land M."/>
            <person name="Hauser L."/>
            <person name="Ngatchou-Djao O.D."/>
            <person name="Rohde M."/>
            <person name="Pukall R."/>
            <person name="Spring S."/>
            <person name="Abt B."/>
            <person name="Goker M."/>
            <person name="Detter J.C."/>
            <person name="Woyke T."/>
            <person name="Bristow J."/>
            <person name="Markowitz V."/>
            <person name="Hugenholtz P."/>
            <person name="Eisen J.A."/>
            <person name="Kyrpides N.C."/>
            <person name="Klenk H.P."/>
            <person name="Lapidus A."/>
        </authorList>
    </citation>
    <scope>NUCLEOTIDE SEQUENCE [LARGE SCALE GENOMIC DNA]</scope>
    <source>
        <strain evidence="8">DSM 15567 / CIP 107919 / 50-1 BON</strain>
    </source>
</reference>
<dbReference type="SUPFAM" id="SSF52218">
    <property type="entry name" value="Flavoproteins"/>
    <property type="match status" value="1"/>
</dbReference>
<dbReference type="EMBL" id="CP002360">
    <property type="protein sequence ID" value="AEE97510.1"/>
    <property type="molecule type" value="Genomic_DNA"/>
</dbReference>
<gene>
    <name evidence="7" type="ordered locus">Mahau_2344</name>
</gene>
<evidence type="ECO:0000256" key="1">
    <source>
        <dbReference type="ARBA" id="ARBA00001962"/>
    </source>
</evidence>
<dbReference type="GO" id="GO:0046872">
    <property type="term" value="F:metal ion binding"/>
    <property type="evidence" value="ECO:0007669"/>
    <property type="project" value="InterPro"/>
</dbReference>
<dbReference type="Pfam" id="PF19583">
    <property type="entry name" value="ODP"/>
    <property type="match status" value="1"/>
</dbReference>
<dbReference type="GO" id="GO:0009055">
    <property type="term" value="F:electron transfer activity"/>
    <property type="evidence" value="ECO:0007669"/>
    <property type="project" value="InterPro"/>
</dbReference>
<dbReference type="Proteomes" id="UP000008457">
    <property type="component" value="Chromosome"/>
</dbReference>
<comment type="cofactor">
    <cofactor evidence="1">
        <name>Fe cation</name>
        <dbReference type="ChEBI" id="CHEBI:24875"/>
    </cofactor>
</comment>
<keyword evidence="4" id="KW-0249">Electron transport</keyword>
<name>F3ZWA1_MAHA5</name>
<dbReference type="SMART" id="SM00849">
    <property type="entry name" value="Lactamase_B"/>
    <property type="match status" value="1"/>
</dbReference>
<dbReference type="InterPro" id="IPR051285">
    <property type="entry name" value="NADH_oxidoreductase_modular"/>
</dbReference>
<organism evidence="7 8">
    <name type="scientific">Mahella australiensis (strain DSM 15567 / CIP 107919 / 50-1 BON)</name>
    <dbReference type="NCBI Taxonomy" id="697281"/>
    <lineage>
        <taxon>Bacteria</taxon>
        <taxon>Bacillati</taxon>
        <taxon>Bacillota</taxon>
        <taxon>Clostridia</taxon>
        <taxon>Thermoanaerobacterales</taxon>
        <taxon>Thermoanaerobacterales Family IV. Incertae Sedis</taxon>
        <taxon>Mahella</taxon>
    </lineage>
</organism>
<dbReference type="InterPro" id="IPR045761">
    <property type="entry name" value="ODP_dom"/>
</dbReference>
<keyword evidence="8" id="KW-1185">Reference proteome</keyword>